<evidence type="ECO:0000256" key="7">
    <source>
        <dbReference type="ARBA" id="ARBA00023065"/>
    </source>
</evidence>
<dbReference type="GO" id="GO:0005886">
    <property type="term" value="C:plasma membrane"/>
    <property type="evidence" value="ECO:0007669"/>
    <property type="project" value="UniProtKB-SubCell"/>
</dbReference>
<evidence type="ECO:0000256" key="8">
    <source>
        <dbReference type="ARBA" id="ARBA00023136"/>
    </source>
</evidence>
<dbReference type="InterPro" id="IPR025383">
    <property type="entry name" value="MrpA_C/MbhD"/>
</dbReference>
<feature type="transmembrane region" description="Helical" evidence="10">
    <location>
        <begin position="242"/>
        <end position="263"/>
    </location>
</feature>
<feature type="transmembrane region" description="Helical" evidence="10">
    <location>
        <begin position="367"/>
        <end position="389"/>
    </location>
</feature>
<feature type="transmembrane region" description="Helical" evidence="10">
    <location>
        <begin position="895"/>
        <end position="917"/>
    </location>
</feature>
<feature type="transmembrane region" description="Helical" evidence="10">
    <location>
        <begin position="749"/>
        <end position="766"/>
    </location>
</feature>
<keyword evidence="7" id="KW-0406">Ion transport</keyword>
<sequence length="930" mass="99987">MALALIIALPFLGVILPLLAERLGRSACAVATAIAPLIALVMLLSEQSRVFSGEILRAKVQWLPELGLNLSLRLDGLGFLFALLILGIGLLVILYARYYLAKKEPMGRFFAFLLLFMGAMLGVVLSENLLLMMVFWELTSLSSFLLISYWNNRSDARRGARMALTITGGGGLALLAGVLLLGHIAGSFELSQVLAAGYAIRAHELYPVALILILLGVFTKSAQFPFHFWLPHAMAAPTPVSAYLHSATMVKAGVFLLARLYPVLAGTDWWFYIVTFTGLTTMLVGACMALFQHDLKGLLAYSTISHLGLITMLFGLDTRLGAVAGIFHIINHATFKASLFMAAGIIDHETGSRDMRRINGMWKYMPHTAMLAMVAALAMAGVPLLNGFLSKEMFFSQTLNQHKLGSFDWAVPALATLAAVFSVAYSLRFIHDVFFNGEPINLPKYPPHEPPRYMKVPVEILVFLCLLVGIAPAYTVAPLLAAAASASLGGELPEYSLAIWHGLNLPLMMSFVALLFGILVYTFRQPLFRWYAGLPSMDAKDVFEDCMRGFVGFCRGITGGLENGSLQRYISLLLASGMIVLVIGLGSLPTLQGPVALSPIDGITALGLGIMALAALVTVVFHRQRLVSLLMLSVVGLMVALAFARYSAPDLALTQLSVEVVTVVLLMLALFFLPAVTRVESSSIRGLRDFVLAIGGGVTVAMLAFAVLTRPYDSIAGFFLANSMSGGGGSNVVNVILVDFRGFDTLGEISVLAIAGVGIYAMLDGLKLIQPIADADGRNWARDRHPLILATLSRVLLPMALLISVFIFLRGHNLPGGGFIAGLVTSVALILQYVASGVQWTQSRLPLNYHRMAGAGVLLAGLTGLGSWVFGKPFLTTAFGHFHIPLVGDVELATAMLFDLGVYLTVVGATLLILANLGKLTQDKPGKEVL</sequence>
<evidence type="ECO:0000259" key="15">
    <source>
        <dbReference type="Pfam" id="PF20501"/>
    </source>
</evidence>
<feature type="domain" description="MrpA C-terminal/MbhE" evidence="15">
    <location>
        <begin position="685"/>
        <end position="764"/>
    </location>
</feature>
<dbReference type="EMBL" id="LR215729">
    <property type="protein sequence ID" value="VEV95189.1"/>
    <property type="molecule type" value="Genomic_DNA"/>
</dbReference>
<dbReference type="PRINTS" id="PR01434">
    <property type="entry name" value="NADHDHGNASE5"/>
</dbReference>
<organism evidence="16">
    <name type="scientific">Pseudomonas marincola</name>
    <dbReference type="NCBI Taxonomy" id="437900"/>
    <lineage>
        <taxon>Bacteria</taxon>
        <taxon>Pseudomonadati</taxon>
        <taxon>Pseudomonadota</taxon>
        <taxon>Gammaproteobacteria</taxon>
        <taxon>Pseudomonadales</taxon>
        <taxon>Pseudomonadaceae</taxon>
        <taxon>Pseudomonas</taxon>
    </lineage>
</organism>
<feature type="transmembrane region" description="Helical" evidence="10">
    <location>
        <begin position="76"/>
        <end position="96"/>
    </location>
</feature>
<evidence type="ECO:0000256" key="4">
    <source>
        <dbReference type="ARBA" id="ARBA00022475"/>
    </source>
</evidence>
<keyword evidence="5 9" id="KW-0812">Transmembrane</keyword>
<dbReference type="Pfam" id="PF13244">
    <property type="entry name" value="MbhD"/>
    <property type="match status" value="1"/>
</dbReference>
<feature type="domain" description="Na+/H+ antiporter MnhB subunit-related protein" evidence="13">
    <location>
        <begin position="788"/>
        <end position="911"/>
    </location>
</feature>
<feature type="domain" description="NADH-Ubiquinone oxidoreductase (complex I) chain 5 N-terminal" evidence="12">
    <location>
        <begin position="65"/>
        <end position="110"/>
    </location>
</feature>
<dbReference type="InterPro" id="IPR007182">
    <property type="entry name" value="MnhB"/>
</dbReference>
<dbReference type="GO" id="GO:0006811">
    <property type="term" value="P:monoatomic ion transport"/>
    <property type="evidence" value="ECO:0007669"/>
    <property type="project" value="UniProtKB-KW"/>
</dbReference>
<evidence type="ECO:0000256" key="5">
    <source>
        <dbReference type="ARBA" id="ARBA00022692"/>
    </source>
</evidence>
<protein>
    <submittedName>
        <fullName evidence="16">Putative K(+)/H(+) antiporter subunit A/B</fullName>
    </submittedName>
</protein>
<feature type="transmembrane region" description="Helical" evidence="10">
    <location>
        <begin position="856"/>
        <end position="875"/>
    </location>
</feature>
<feature type="transmembrane region" description="Helical" evidence="10">
    <location>
        <begin position="322"/>
        <end position="346"/>
    </location>
</feature>
<feature type="transmembrane region" description="Helical" evidence="10">
    <location>
        <begin position="409"/>
        <end position="427"/>
    </location>
</feature>
<keyword evidence="6 10" id="KW-1133">Transmembrane helix</keyword>
<comment type="subcellular location">
    <subcellularLocation>
        <location evidence="1">Cell membrane</location>
        <topology evidence="1">Multi-pass membrane protein</topology>
    </subcellularLocation>
    <subcellularLocation>
        <location evidence="9">Membrane</location>
        <topology evidence="9">Multi-pass membrane protein</topology>
    </subcellularLocation>
</comment>
<keyword evidence="8 10" id="KW-0472">Membrane</keyword>
<keyword evidence="3" id="KW-0050">Antiport</keyword>
<evidence type="ECO:0000256" key="3">
    <source>
        <dbReference type="ARBA" id="ARBA00022449"/>
    </source>
</evidence>
<feature type="domain" description="MrpA C-terminal/MbhD" evidence="14">
    <location>
        <begin position="610"/>
        <end position="674"/>
    </location>
</feature>
<feature type="transmembrane region" description="Helical" evidence="10">
    <location>
        <begin position="629"/>
        <end position="648"/>
    </location>
</feature>
<evidence type="ECO:0000259" key="11">
    <source>
        <dbReference type="Pfam" id="PF00361"/>
    </source>
</evidence>
<feature type="transmembrane region" description="Helical" evidence="10">
    <location>
        <begin position="205"/>
        <end position="230"/>
    </location>
</feature>
<evidence type="ECO:0000259" key="13">
    <source>
        <dbReference type="Pfam" id="PF04039"/>
    </source>
</evidence>
<feature type="transmembrane region" description="Helical" evidence="10">
    <location>
        <begin position="787"/>
        <end position="809"/>
    </location>
</feature>
<dbReference type="AlphaFoldDB" id="A0A653DYZ5"/>
<feature type="transmembrane region" description="Helical" evidence="10">
    <location>
        <begin position="162"/>
        <end position="185"/>
    </location>
</feature>
<keyword evidence="4" id="KW-1003">Cell membrane</keyword>
<dbReference type="InterPro" id="IPR050616">
    <property type="entry name" value="CPA3_Na-H_Antiporter_A"/>
</dbReference>
<feature type="transmembrane region" description="Helical" evidence="10">
    <location>
        <begin position="498"/>
        <end position="521"/>
    </location>
</feature>
<feature type="domain" description="NADH:quinone oxidoreductase/Mrp antiporter transmembrane" evidence="11">
    <location>
        <begin position="126"/>
        <end position="401"/>
    </location>
</feature>
<dbReference type="InterPro" id="IPR001516">
    <property type="entry name" value="Proton_antipo_N"/>
</dbReference>
<feature type="transmembrane region" description="Helical" evidence="10">
    <location>
        <begin position="131"/>
        <end position="150"/>
    </location>
</feature>
<dbReference type="Pfam" id="PF00662">
    <property type="entry name" value="Proton_antipo_N"/>
    <property type="match status" value="1"/>
</dbReference>
<evidence type="ECO:0000256" key="9">
    <source>
        <dbReference type="RuleBase" id="RU000320"/>
    </source>
</evidence>
<evidence type="ECO:0000259" key="14">
    <source>
        <dbReference type="Pfam" id="PF13244"/>
    </source>
</evidence>
<dbReference type="NCBIfam" id="NF009288">
    <property type="entry name" value="PRK12648.1"/>
    <property type="match status" value="1"/>
</dbReference>
<dbReference type="Pfam" id="PF04039">
    <property type="entry name" value="MnhB"/>
    <property type="match status" value="1"/>
</dbReference>
<feature type="transmembrane region" description="Helical" evidence="10">
    <location>
        <begin position="603"/>
        <end position="622"/>
    </location>
</feature>
<evidence type="ECO:0000256" key="1">
    <source>
        <dbReference type="ARBA" id="ARBA00004651"/>
    </source>
</evidence>
<evidence type="ECO:0000256" key="2">
    <source>
        <dbReference type="ARBA" id="ARBA00022448"/>
    </source>
</evidence>
<feature type="transmembrane region" description="Helical" evidence="10">
    <location>
        <begin position="660"/>
        <end position="677"/>
    </location>
</feature>
<name>A0A653DYZ5_9PSED</name>
<dbReference type="Pfam" id="PF00361">
    <property type="entry name" value="Proton_antipo_M"/>
    <property type="match status" value="1"/>
</dbReference>
<dbReference type="GO" id="GO:0015297">
    <property type="term" value="F:antiporter activity"/>
    <property type="evidence" value="ECO:0007669"/>
    <property type="project" value="UniProtKB-KW"/>
</dbReference>
<feature type="transmembrane region" description="Helical" evidence="10">
    <location>
        <begin position="689"/>
        <end position="708"/>
    </location>
</feature>
<evidence type="ECO:0000256" key="10">
    <source>
        <dbReference type="SAM" id="Phobius"/>
    </source>
</evidence>
<proteinExistence type="predicted"/>
<feature type="transmembrane region" description="Helical" evidence="10">
    <location>
        <begin position="815"/>
        <end position="835"/>
    </location>
</feature>
<dbReference type="InterPro" id="IPR046806">
    <property type="entry name" value="MrpA_C/MbhE"/>
</dbReference>
<feature type="transmembrane region" description="Helical" evidence="10">
    <location>
        <begin position="298"/>
        <end position="316"/>
    </location>
</feature>
<keyword evidence="2" id="KW-0813">Transport</keyword>
<dbReference type="InterPro" id="IPR001750">
    <property type="entry name" value="ND/Mrp_TM"/>
</dbReference>
<evidence type="ECO:0000259" key="12">
    <source>
        <dbReference type="Pfam" id="PF00662"/>
    </source>
</evidence>
<dbReference type="PANTHER" id="PTHR43373:SF1">
    <property type="entry name" value="NA(+)_H(+) ANTIPORTER SUBUNIT A"/>
    <property type="match status" value="1"/>
</dbReference>
<gene>
    <name evidence="16" type="primary">phaAB</name>
    <name evidence="16" type="ORF">PMYSY11_0142</name>
</gene>
<dbReference type="RefSeq" id="WP_150547284.1">
    <property type="nucleotide sequence ID" value="NZ_LR215729.2"/>
</dbReference>
<dbReference type="PANTHER" id="PTHR43373">
    <property type="entry name" value="NA(+)/H(+) ANTIPORTER SUBUNIT"/>
    <property type="match status" value="1"/>
</dbReference>
<accession>A0A653DYZ5</accession>
<dbReference type="Pfam" id="PF20501">
    <property type="entry name" value="MbhE"/>
    <property type="match status" value="1"/>
</dbReference>
<feature type="transmembrane region" description="Helical" evidence="10">
    <location>
        <begin position="269"/>
        <end position="291"/>
    </location>
</feature>
<reference evidence="16" key="1">
    <citation type="submission" date="2019-02" db="EMBL/GenBank/DDBJ databases">
        <authorList>
            <consortium name="Genoscope - CEA"/>
            <person name="William W."/>
        </authorList>
    </citation>
    <scope>NUCLEOTIDE SEQUENCE [LARGE SCALE GENOMIC DNA]</scope>
    <source>
        <strain evidence="16">YSy11</strain>
    </source>
</reference>
<evidence type="ECO:0000313" key="16">
    <source>
        <dbReference type="EMBL" id="VEV95189.1"/>
    </source>
</evidence>
<feature type="transmembrane region" description="Helical" evidence="10">
    <location>
        <begin position="108"/>
        <end position="125"/>
    </location>
</feature>
<feature type="transmembrane region" description="Helical" evidence="10">
    <location>
        <begin position="460"/>
        <end position="486"/>
    </location>
</feature>
<feature type="transmembrane region" description="Helical" evidence="10">
    <location>
        <begin position="569"/>
        <end position="591"/>
    </location>
</feature>
<evidence type="ECO:0000256" key="6">
    <source>
        <dbReference type="ARBA" id="ARBA00022989"/>
    </source>
</evidence>